<dbReference type="Pfam" id="PF02129">
    <property type="entry name" value="Peptidase_S15"/>
    <property type="match status" value="1"/>
</dbReference>
<accession>A0A6G4VA74</accession>
<dbReference type="InterPro" id="IPR029058">
    <property type="entry name" value="AB_hydrolase_fold"/>
</dbReference>
<evidence type="ECO:0000256" key="2">
    <source>
        <dbReference type="SAM" id="MobiDB-lite"/>
    </source>
</evidence>
<dbReference type="SMART" id="SM00939">
    <property type="entry name" value="PepX_C"/>
    <property type="match status" value="1"/>
</dbReference>
<feature type="compositionally biased region" description="Low complexity" evidence="2">
    <location>
        <begin position="25"/>
        <end position="40"/>
    </location>
</feature>
<dbReference type="SUPFAM" id="SSF53474">
    <property type="entry name" value="alpha/beta-Hydrolases"/>
    <property type="match status" value="1"/>
</dbReference>
<evidence type="ECO:0000256" key="3">
    <source>
        <dbReference type="SAM" id="SignalP"/>
    </source>
</evidence>
<dbReference type="NCBIfam" id="TIGR00976">
    <property type="entry name" value="CocE_NonD"/>
    <property type="match status" value="1"/>
</dbReference>
<feature type="chain" id="PRO_5026302668" evidence="3">
    <location>
        <begin position="30"/>
        <end position="569"/>
    </location>
</feature>
<evidence type="ECO:0000256" key="1">
    <source>
        <dbReference type="ARBA" id="ARBA00022801"/>
    </source>
</evidence>
<dbReference type="InterPro" id="IPR000383">
    <property type="entry name" value="Xaa-Pro-like_dom"/>
</dbReference>
<dbReference type="Gene3D" id="3.40.50.1820">
    <property type="entry name" value="alpha/beta hydrolase"/>
    <property type="match status" value="2"/>
</dbReference>
<organism evidence="5 6">
    <name type="scientific">Streptomyces scabichelini</name>
    <dbReference type="NCBI Taxonomy" id="2711217"/>
    <lineage>
        <taxon>Bacteria</taxon>
        <taxon>Bacillati</taxon>
        <taxon>Actinomycetota</taxon>
        <taxon>Actinomycetes</taxon>
        <taxon>Kitasatosporales</taxon>
        <taxon>Streptomycetaceae</taxon>
        <taxon>Streptomyces</taxon>
    </lineage>
</organism>
<gene>
    <name evidence="5" type="ORF">G5C60_24745</name>
</gene>
<dbReference type="Proteomes" id="UP000472335">
    <property type="component" value="Unassembled WGS sequence"/>
</dbReference>
<keyword evidence="1 5" id="KW-0378">Hydrolase</keyword>
<feature type="signal peptide" evidence="3">
    <location>
        <begin position="1"/>
        <end position="29"/>
    </location>
</feature>
<dbReference type="InterPro" id="IPR008979">
    <property type="entry name" value="Galactose-bd-like_sf"/>
</dbReference>
<reference evidence="5 6" key="1">
    <citation type="submission" date="2020-02" db="EMBL/GenBank/DDBJ databases">
        <title>Whole-genome analyses of novel actinobacteria.</title>
        <authorList>
            <person name="Sahin N."/>
            <person name="Gencbay T."/>
        </authorList>
    </citation>
    <scope>NUCLEOTIDE SEQUENCE [LARGE SCALE GENOMIC DNA]</scope>
    <source>
        <strain evidence="5 6">HC44</strain>
    </source>
</reference>
<dbReference type="InterPro" id="IPR013736">
    <property type="entry name" value="Xaa-Pro_dipept_C"/>
</dbReference>
<dbReference type="EMBL" id="JAAKZY010000082">
    <property type="protein sequence ID" value="NGO10714.1"/>
    <property type="molecule type" value="Genomic_DNA"/>
</dbReference>
<evidence type="ECO:0000313" key="6">
    <source>
        <dbReference type="Proteomes" id="UP000472335"/>
    </source>
</evidence>
<evidence type="ECO:0000259" key="4">
    <source>
        <dbReference type="SMART" id="SM00939"/>
    </source>
</evidence>
<comment type="caution">
    <text evidence="5">The sequence shown here is derived from an EMBL/GenBank/DDBJ whole genome shotgun (WGS) entry which is preliminary data.</text>
</comment>
<sequence length="569" mass="62383">MKKIPVPAAATAAVAALALTGGSVGPAGAAQSAAPTVATAEDPVTHRDNNRVPKGAEWTQHYFPSSDGSGTELHADVLLPERLPQGEKVPVILSVGAYFGHSGELTDEKWKKTGPSARFKDLVEGGDLFDRGYALVQVDLRGFGGSSGCLDYMGKGEQADVKAAIDWAAKQPWSTGKVGMYGKSYDATTALVGNNLDQDALKAVVAQEPVWDMYRLTRSNRVPKLGGVLAPNTYNQIAQLPPLPDDQERYKRNNRYELKHPECTAYNTDNNLKPDPEDPYWRQRDLAKQAKGSDTPLFFTQGFIESNTKPEAMQEYLAGHQGTERGWLGQWDHVRGNERTEDGRLQMGRAGWFKEVMSFYDQHLKGIAPTTDYPAFAVQDSTGAWRSQDTWPLSDRSADVVLRDGSYVDQGEPGDSANFLTWSEPVERDIRITRTPRIEMDTEGSGNVMVKLYDVAQDGSAVMFDEQVAIVDASGHVAMDLKSTDWRLKAGHSLAVEIGTVYDGAWIDTPTGDRIKVTDARLGLSVDDPSDDQATEGKRSPYLDTYVKVYTKKKLATQPPSFTVPSARD</sequence>
<dbReference type="AlphaFoldDB" id="A0A6G4VA74"/>
<evidence type="ECO:0000313" key="5">
    <source>
        <dbReference type="EMBL" id="NGO10714.1"/>
    </source>
</evidence>
<keyword evidence="3" id="KW-0732">Signal</keyword>
<name>A0A6G4VA74_9ACTN</name>
<keyword evidence="6" id="KW-1185">Reference proteome</keyword>
<feature type="region of interest" description="Disordered" evidence="2">
    <location>
        <begin position="25"/>
        <end position="54"/>
    </location>
</feature>
<protein>
    <submittedName>
        <fullName evidence="5">CocE/NonD family hydrolase</fullName>
    </submittedName>
</protein>
<proteinExistence type="predicted"/>
<dbReference type="InterPro" id="IPR005674">
    <property type="entry name" value="CocE/Ser_esterase"/>
</dbReference>
<feature type="domain" description="Xaa-Pro dipeptidyl-peptidase C-terminal" evidence="4">
    <location>
        <begin position="357"/>
        <end position="527"/>
    </location>
</feature>
<dbReference type="GO" id="GO:0008239">
    <property type="term" value="F:dipeptidyl-peptidase activity"/>
    <property type="evidence" value="ECO:0007669"/>
    <property type="project" value="InterPro"/>
</dbReference>
<dbReference type="SUPFAM" id="SSF49785">
    <property type="entry name" value="Galactose-binding domain-like"/>
    <property type="match status" value="1"/>
</dbReference>
<dbReference type="RefSeq" id="WP_165262957.1">
    <property type="nucleotide sequence ID" value="NZ_JAAKZY010000082.1"/>
</dbReference>